<evidence type="ECO:0008006" key="4">
    <source>
        <dbReference type="Google" id="ProtNLM"/>
    </source>
</evidence>
<dbReference type="RefSeq" id="WP_083606534.1">
    <property type="nucleotide sequence ID" value="NZ_FRDM01000045.1"/>
</dbReference>
<keyword evidence="1" id="KW-0812">Transmembrane</keyword>
<organism evidence="2 3">
    <name type="scientific">Geodermatophilus obscurus</name>
    <dbReference type="NCBI Taxonomy" id="1861"/>
    <lineage>
        <taxon>Bacteria</taxon>
        <taxon>Bacillati</taxon>
        <taxon>Actinomycetota</taxon>
        <taxon>Actinomycetes</taxon>
        <taxon>Geodermatophilales</taxon>
        <taxon>Geodermatophilaceae</taxon>
        <taxon>Geodermatophilus</taxon>
    </lineage>
</organism>
<accession>A0A1M7UZS6</accession>
<dbReference type="InterPro" id="IPR025495">
    <property type="entry name" value="DUF4386"/>
</dbReference>
<dbReference type="AlphaFoldDB" id="A0A1M7UZS6"/>
<evidence type="ECO:0000256" key="1">
    <source>
        <dbReference type="SAM" id="Phobius"/>
    </source>
</evidence>
<name>A0A1M7UZS6_9ACTN</name>
<feature type="transmembrane region" description="Helical" evidence="1">
    <location>
        <begin position="60"/>
        <end position="82"/>
    </location>
</feature>
<keyword evidence="1" id="KW-0472">Membrane</keyword>
<sequence>MTQPDTIGLRRTTGGLFLAGAVAFAGAATALSSTFDWPDILREPADVVLPAVVAGGTSLIWTWFATAWTYAILLVPILLLPAALGWRRDPVLQVATYVGATSVLLSLIGFLRWVFVVPPLADSYVSGDAVTRAAVEAAWTAQHQFGGALLGEHLGQLLAVAWSVAISVTILRTQVLPRWLGIAGLVVSALYLTNQGDILATALPGFPVWDLGGFLGSSAWGLWIAVLGVLLVLRSPRPVPPADDAVPAGAGAFPAPRAPVPADVMTALP</sequence>
<evidence type="ECO:0000313" key="2">
    <source>
        <dbReference type="EMBL" id="SHN88410.1"/>
    </source>
</evidence>
<feature type="transmembrane region" description="Helical" evidence="1">
    <location>
        <begin position="94"/>
        <end position="115"/>
    </location>
</feature>
<gene>
    <name evidence="2" type="ORF">SAMN05660350_04495</name>
</gene>
<keyword evidence="1" id="KW-1133">Transmembrane helix</keyword>
<dbReference type="EMBL" id="FRDM01000045">
    <property type="protein sequence ID" value="SHN88410.1"/>
    <property type="molecule type" value="Genomic_DNA"/>
</dbReference>
<feature type="transmembrane region" description="Helical" evidence="1">
    <location>
        <begin position="153"/>
        <end position="171"/>
    </location>
</feature>
<dbReference type="OrthoDB" id="326446at2"/>
<protein>
    <recommendedName>
        <fullName evidence="4">DUF4386 domain-containing protein</fullName>
    </recommendedName>
</protein>
<feature type="transmembrane region" description="Helical" evidence="1">
    <location>
        <begin position="214"/>
        <end position="233"/>
    </location>
</feature>
<proteinExistence type="predicted"/>
<dbReference type="Pfam" id="PF14329">
    <property type="entry name" value="DUF4386"/>
    <property type="match status" value="1"/>
</dbReference>
<feature type="transmembrane region" description="Helical" evidence="1">
    <location>
        <begin position="178"/>
        <end position="194"/>
    </location>
</feature>
<reference evidence="2 3" key="1">
    <citation type="submission" date="2016-12" db="EMBL/GenBank/DDBJ databases">
        <authorList>
            <person name="Song W.-J."/>
            <person name="Kurnit D.M."/>
        </authorList>
    </citation>
    <scope>NUCLEOTIDE SEQUENCE [LARGE SCALE GENOMIC DNA]</scope>
    <source>
        <strain evidence="2 3">DSM 43162</strain>
    </source>
</reference>
<evidence type="ECO:0000313" key="3">
    <source>
        <dbReference type="Proteomes" id="UP000184428"/>
    </source>
</evidence>
<dbReference type="Proteomes" id="UP000184428">
    <property type="component" value="Unassembled WGS sequence"/>
</dbReference>